<evidence type="ECO:0000313" key="13">
    <source>
        <dbReference type="EMBL" id="NGP89814.1"/>
    </source>
</evidence>
<keyword evidence="14" id="KW-1185">Reference proteome</keyword>
<dbReference type="RefSeq" id="WP_165270948.1">
    <property type="nucleotide sequence ID" value="NZ_JAALLS010000025.1"/>
</dbReference>
<evidence type="ECO:0000256" key="8">
    <source>
        <dbReference type="PIRSR" id="PIRSR000726-1"/>
    </source>
</evidence>
<dbReference type="SUPFAM" id="SSF55021">
    <property type="entry name" value="ACT-like"/>
    <property type="match status" value="1"/>
</dbReference>
<dbReference type="CDD" id="cd04243">
    <property type="entry name" value="AAK_AK-HSDH-like"/>
    <property type="match status" value="1"/>
</dbReference>
<dbReference type="Gene3D" id="3.40.1160.10">
    <property type="entry name" value="Acetylglutamate kinase-like"/>
    <property type="match status" value="1"/>
</dbReference>
<dbReference type="GO" id="GO:0009089">
    <property type="term" value="P:lysine biosynthetic process via diaminopimelate"/>
    <property type="evidence" value="ECO:0007669"/>
    <property type="project" value="UniProtKB-UniPathway"/>
</dbReference>
<comment type="pathway">
    <text evidence="1 10">Amino-acid biosynthesis; L-lysine biosynthesis via DAP pathway; (S)-tetrahydrodipicolinate from L-aspartate: step 1/4.</text>
</comment>
<dbReference type="InterPro" id="IPR045865">
    <property type="entry name" value="ACT-like_dom_sf"/>
</dbReference>
<dbReference type="InterPro" id="IPR005260">
    <property type="entry name" value="Asp_kin_monofn"/>
</dbReference>
<feature type="domain" description="Aspartate/glutamate/uridylate kinase" evidence="12">
    <location>
        <begin position="2"/>
        <end position="287"/>
    </location>
</feature>
<dbReference type="Proteomes" id="UP000479132">
    <property type="component" value="Unassembled WGS sequence"/>
</dbReference>
<sequence length="449" mass="49635">MKILKFGGTSMGDADTWQRVLTIIDRYETPFIVVSATARTTRKLLAAANNAIENLSEAQNKAQDIQRRHQRLISNFTSTYSDNNSQVHKNCIRWIEKQIAELHQALVEINDAQELTLEQKDAILSIGERLSSYLFVQCGTIVSAPMKWVDATDIIRTDSEFGQANPDIDYIEQKALELKSLMSGGQIPVMGGFYGQDASERTTTLGFEGSDYTASLVGAALSADAIEIWTDVSGIYTCDPRLIEDAEPISQLSFQEATELAYFGAKVLHPSTTKPASEQQIPIGVKNIFEPDEPGTFISHETKEAEGVKAMTFKEECVVITVTSSNTVMGYEFLANVFDILRWHHLPVDVVTTTEASVSIAIENGKRIDEAIEQLQSYGSVELESKQGIISLVGCTTKSTQSLIKRVVNSINSTSMHMISFSQAKGNLNIVLPTEHIRSSVKKIHQQLF</sequence>
<dbReference type="GO" id="GO:0009090">
    <property type="term" value="P:homoserine biosynthetic process"/>
    <property type="evidence" value="ECO:0007669"/>
    <property type="project" value="TreeGrafter"/>
</dbReference>
<dbReference type="AlphaFoldDB" id="A0A6M1TG89"/>
<keyword evidence="5 9" id="KW-0418">Kinase</keyword>
<dbReference type="PROSITE" id="PS00324">
    <property type="entry name" value="ASPARTOKINASE"/>
    <property type="match status" value="1"/>
</dbReference>
<dbReference type="PANTHER" id="PTHR21499:SF59">
    <property type="entry name" value="ASPARTOKINASE"/>
    <property type="match status" value="1"/>
</dbReference>
<gene>
    <name evidence="13" type="ORF">G3569_15760</name>
</gene>
<organism evidence="13 14">
    <name type="scientific">Fodinibius halophilus</name>
    <dbReference type="NCBI Taxonomy" id="1736908"/>
    <lineage>
        <taxon>Bacteria</taxon>
        <taxon>Pseudomonadati</taxon>
        <taxon>Balneolota</taxon>
        <taxon>Balneolia</taxon>
        <taxon>Balneolales</taxon>
        <taxon>Balneolaceae</taxon>
        <taxon>Fodinibius</taxon>
    </lineage>
</organism>
<evidence type="ECO:0000256" key="4">
    <source>
        <dbReference type="ARBA" id="ARBA00022741"/>
    </source>
</evidence>
<dbReference type="GO" id="GO:0005524">
    <property type="term" value="F:ATP binding"/>
    <property type="evidence" value="ECO:0007669"/>
    <property type="project" value="UniProtKB-KW"/>
</dbReference>
<evidence type="ECO:0000313" key="14">
    <source>
        <dbReference type="Proteomes" id="UP000479132"/>
    </source>
</evidence>
<comment type="pathway">
    <text evidence="10">Amino-acid biosynthesis; L-methionine biosynthesis via de novo pathway; L-homoserine from L-aspartate: step 1/3.</text>
</comment>
<evidence type="ECO:0000256" key="7">
    <source>
        <dbReference type="ARBA" id="ARBA00047872"/>
    </source>
</evidence>
<evidence type="ECO:0000256" key="2">
    <source>
        <dbReference type="ARBA" id="ARBA00010122"/>
    </source>
</evidence>
<feature type="binding site" evidence="8">
    <location>
        <position position="236"/>
    </location>
    <ligand>
        <name>ATP</name>
        <dbReference type="ChEBI" id="CHEBI:30616"/>
    </ligand>
</feature>
<keyword evidence="4 8" id="KW-0547">Nucleotide-binding</keyword>
<dbReference type="InterPro" id="IPR036393">
    <property type="entry name" value="AceGlu_kinase-like_sf"/>
</dbReference>
<dbReference type="UniPathway" id="UPA00051">
    <property type="reaction ID" value="UER00462"/>
</dbReference>
<comment type="caution">
    <text evidence="13">The sequence shown here is derived from an EMBL/GenBank/DDBJ whole genome shotgun (WGS) entry which is preliminary data.</text>
</comment>
<comment type="similarity">
    <text evidence="2 9">Belongs to the aspartokinase family.</text>
</comment>
<dbReference type="SUPFAM" id="SSF53633">
    <property type="entry name" value="Carbamate kinase-like"/>
    <property type="match status" value="1"/>
</dbReference>
<dbReference type="PIRSF" id="PIRSF000726">
    <property type="entry name" value="Asp_kin"/>
    <property type="match status" value="1"/>
</dbReference>
<feature type="binding site" evidence="8">
    <location>
        <position position="241"/>
    </location>
    <ligand>
        <name>ATP</name>
        <dbReference type="ChEBI" id="CHEBI:30616"/>
    </ligand>
</feature>
<dbReference type="Gene3D" id="3.30.70.260">
    <property type="match status" value="2"/>
</dbReference>
<dbReference type="GO" id="GO:0004072">
    <property type="term" value="F:aspartate kinase activity"/>
    <property type="evidence" value="ECO:0007669"/>
    <property type="project" value="UniProtKB-EC"/>
</dbReference>
<comment type="pathway">
    <text evidence="10">Amino-acid biosynthesis; L-threonine biosynthesis; L-threonine from L-aspartate: step 1/5.</text>
</comment>
<dbReference type="UniPathway" id="UPA00034">
    <property type="reaction ID" value="UER00015"/>
</dbReference>
<dbReference type="NCBIfam" id="TIGR00657">
    <property type="entry name" value="asp_kinases"/>
    <property type="match status" value="1"/>
</dbReference>
<evidence type="ECO:0000256" key="9">
    <source>
        <dbReference type="RuleBase" id="RU003448"/>
    </source>
</evidence>
<protein>
    <recommendedName>
        <fullName evidence="9">Aspartokinase</fullName>
        <ecNumber evidence="9">2.7.2.4</ecNumber>
    </recommendedName>
</protein>
<dbReference type="UniPathway" id="UPA00050">
    <property type="reaction ID" value="UER00461"/>
</dbReference>
<evidence type="ECO:0000256" key="1">
    <source>
        <dbReference type="ARBA" id="ARBA00004766"/>
    </source>
</evidence>
<evidence type="ECO:0000256" key="10">
    <source>
        <dbReference type="RuleBase" id="RU004249"/>
    </source>
</evidence>
<evidence type="ECO:0000256" key="6">
    <source>
        <dbReference type="ARBA" id="ARBA00022840"/>
    </source>
</evidence>
<proteinExistence type="inferred from homology"/>
<dbReference type="InterPro" id="IPR001341">
    <property type="entry name" value="Asp_kinase"/>
</dbReference>
<dbReference type="GO" id="GO:0005829">
    <property type="term" value="C:cytosol"/>
    <property type="evidence" value="ECO:0007669"/>
    <property type="project" value="TreeGrafter"/>
</dbReference>
<feature type="binding site" evidence="8">
    <location>
        <begin position="230"/>
        <end position="231"/>
    </location>
    <ligand>
        <name>ATP</name>
        <dbReference type="ChEBI" id="CHEBI:30616"/>
    </ligand>
</feature>
<dbReference type="Pfam" id="PF00696">
    <property type="entry name" value="AA_kinase"/>
    <property type="match status" value="1"/>
</dbReference>
<dbReference type="EC" id="2.7.2.4" evidence="9"/>
<dbReference type="PANTHER" id="PTHR21499">
    <property type="entry name" value="ASPARTATE KINASE"/>
    <property type="match status" value="1"/>
</dbReference>
<name>A0A6M1TG89_9BACT</name>
<evidence type="ECO:0000259" key="12">
    <source>
        <dbReference type="Pfam" id="PF00696"/>
    </source>
</evidence>
<dbReference type="InterPro" id="IPR001048">
    <property type="entry name" value="Asp/Glu/Uridylate_kinase"/>
</dbReference>
<evidence type="ECO:0000256" key="11">
    <source>
        <dbReference type="SAM" id="Coils"/>
    </source>
</evidence>
<comment type="catalytic activity">
    <reaction evidence="7 9">
        <text>L-aspartate + ATP = 4-phospho-L-aspartate + ADP</text>
        <dbReference type="Rhea" id="RHEA:23776"/>
        <dbReference type="ChEBI" id="CHEBI:29991"/>
        <dbReference type="ChEBI" id="CHEBI:30616"/>
        <dbReference type="ChEBI" id="CHEBI:57535"/>
        <dbReference type="ChEBI" id="CHEBI:456216"/>
        <dbReference type="EC" id="2.7.2.4"/>
    </reaction>
</comment>
<keyword evidence="11" id="KW-0175">Coiled coil</keyword>
<keyword evidence="3 9" id="KW-0808">Transferase</keyword>
<evidence type="ECO:0000256" key="3">
    <source>
        <dbReference type="ARBA" id="ARBA00022679"/>
    </source>
</evidence>
<accession>A0A6M1TG89</accession>
<keyword evidence="10" id="KW-0028">Amino-acid biosynthesis</keyword>
<dbReference type="GO" id="GO:0009088">
    <property type="term" value="P:threonine biosynthetic process"/>
    <property type="evidence" value="ECO:0007669"/>
    <property type="project" value="UniProtKB-UniPathway"/>
</dbReference>
<dbReference type="InterPro" id="IPR018042">
    <property type="entry name" value="Aspartate_kinase_CS"/>
</dbReference>
<dbReference type="EMBL" id="JAALLS010000025">
    <property type="protein sequence ID" value="NGP89814.1"/>
    <property type="molecule type" value="Genomic_DNA"/>
</dbReference>
<keyword evidence="6 8" id="KW-0067">ATP-binding</keyword>
<evidence type="ECO:0000256" key="5">
    <source>
        <dbReference type="ARBA" id="ARBA00022777"/>
    </source>
</evidence>
<feature type="coiled-coil region" evidence="11">
    <location>
        <begin position="38"/>
        <end position="115"/>
    </location>
</feature>
<feature type="binding site" evidence="8">
    <location>
        <begin position="266"/>
        <end position="267"/>
    </location>
    <ligand>
        <name>ATP</name>
        <dbReference type="ChEBI" id="CHEBI:30616"/>
    </ligand>
</feature>
<reference evidence="13 14" key="1">
    <citation type="submission" date="2020-02" db="EMBL/GenBank/DDBJ databases">
        <title>Aliifodinibius halophilus 2W32, complete genome.</title>
        <authorList>
            <person name="Li Y."/>
            <person name="Wu S."/>
        </authorList>
    </citation>
    <scope>NUCLEOTIDE SEQUENCE [LARGE SCALE GENOMIC DNA]</scope>
    <source>
        <strain evidence="13 14">2W32</strain>
    </source>
</reference>